<dbReference type="Proteomes" id="UP000504637">
    <property type="component" value="Unplaced"/>
</dbReference>
<dbReference type="AlphaFoldDB" id="A0A6J3M8A4"/>
<reference evidence="3" key="1">
    <citation type="submission" date="2020-01" db="EMBL/GenBank/DDBJ databases">
        <authorList>
            <consortium name="DOE Joint Genome Institute"/>
            <person name="Haridas S."/>
            <person name="Albert R."/>
            <person name="Binder M."/>
            <person name="Bloem J."/>
            <person name="Labutti K."/>
            <person name="Salamov A."/>
            <person name="Andreopoulos B."/>
            <person name="Baker S.E."/>
            <person name="Barry K."/>
            <person name="Bills G."/>
            <person name="Bluhm B.H."/>
            <person name="Cannon C."/>
            <person name="Castanera R."/>
            <person name="Culley D.E."/>
            <person name="Daum C."/>
            <person name="Ezra D."/>
            <person name="Gonzalez J.B."/>
            <person name="Henrissat B."/>
            <person name="Kuo A."/>
            <person name="Liang C."/>
            <person name="Lipzen A."/>
            <person name="Lutzoni F."/>
            <person name="Magnuson J."/>
            <person name="Mondo S."/>
            <person name="Nolan M."/>
            <person name="Ohm R."/>
            <person name="Pangilinan J."/>
            <person name="Park H.-J."/>
            <person name="Ramirez L."/>
            <person name="Alfaro M."/>
            <person name="Sun H."/>
            <person name="Tritt A."/>
            <person name="Yoshinaga Y."/>
            <person name="Zwiers L.-H."/>
            <person name="Turgeon B.G."/>
            <person name="Goodwin S.B."/>
            <person name="Spatafora J.W."/>
            <person name="Crous P.W."/>
            <person name="Grigoriev I.V."/>
        </authorList>
    </citation>
    <scope>NUCLEOTIDE SEQUENCE</scope>
    <source>
        <strain evidence="3">CBS 342.82</strain>
    </source>
</reference>
<feature type="region of interest" description="Disordered" evidence="1">
    <location>
        <begin position="1"/>
        <end position="23"/>
    </location>
</feature>
<name>A0A6J3M8A4_9PEZI</name>
<dbReference type="RefSeq" id="XP_033461261.1">
    <property type="nucleotide sequence ID" value="XM_033599421.1"/>
</dbReference>
<sequence>MMLLLPAPSASPTLSLSPSPSPSPSTLAPSPLSLYCIFLSPSPYHCCLQPRLSAPVPVPQASLPLARPRRRPASLSACHYLPTNDSAVGGLHHPFPSRPRSLCLSLYLSQSRQSQSVRPSSRLQPSIHSRLARRKTPHLHHYPSTPFDIHDFTHPVQFFTPFI</sequence>
<evidence type="ECO:0000313" key="2">
    <source>
        <dbReference type="Proteomes" id="UP000504637"/>
    </source>
</evidence>
<reference evidence="3" key="2">
    <citation type="submission" date="2020-04" db="EMBL/GenBank/DDBJ databases">
        <authorList>
            <consortium name="NCBI Genome Project"/>
        </authorList>
    </citation>
    <scope>NUCLEOTIDE SEQUENCE</scope>
    <source>
        <strain evidence="3">CBS 342.82</strain>
    </source>
</reference>
<proteinExistence type="predicted"/>
<organism evidence="3">
    <name type="scientific">Dissoconium aciculare CBS 342.82</name>
    <dbReference type="NCBI Taxonomy" id="1314786"/>
    <lineage>
        <taxon>Eukaryota</taxon>
        <taxon>Fungi</taxon>
        <taxon>Dikarya</taxon>
        <taxon>Ascomycota</taxon>
        <taxon>Pezizomycotina</taxon>
        <taxon>Dothideomycetes</taxon>
        <taxon>Dothideomycetidae</taxon>
        <taxon>Mycosphaerellales</taxon>
        <taxon>Dissoconiaceae</taxon>
        <taxon>Dissoconium</taxon>
    </lineage>
</organism>
<reference evidence="3" key="3">
    <citation type="submission" date="2025-08" db="UniProtKB">
        <authorList>
            <consortium name="RefSeq"/>
        </authorList>
    </citation>
    <scope>IDENTIFICATION</scope>
    <source>
        <strain evidence="3">CBS 342.82</strain>
    </source>
</reference>
<gene>
    <name evidence="3" type="ORF">K489DRAFT_177374</name>
</gene>
<keyword evidence="2" id="KW-1185">Reference proteome</keyword>
<protein>
    <submittedName>
        <fullName evidence="3">Uncharacterized protein</fullName>
    </submittedName>
</protein>
<evidence type="ECO:0000256" key="1">
    <source>
        <dbReference type="SAM" id="MobiDB-lite"/>
    </source>
</evidence>
<evidence type="ECO:0000313" key="3">
    <source>
        <dbReference type="RefSeq" id="XP_033461261.1"/>
    </source>
</evidence>
<accession>A0A6J3M8A4</accession>
<dbReference type="GeneID" id="54357220"/>